<comment type="caution">
    <text evidence="1">The sequence shown here is derived from an EMBL/GenBank/DDBJ whole genome shotgun (WGS) entry which is preliminary data.</text>
</comment>
<proteinExistence type="predicted"/>
<organism evidence="1 2">
    <name type="scientific">Hypoxylon rubiginosum</name>
    <dbReference type="NCBI Taxonomy" id="110542"/>
    <lineage>
        <taxon>Eukaryota</taxon>
        <taxon>Fungi</taxon>
        <taxon>Dikarya</taxon>
        <taxon>Ascomycota</taxon>
        <taxon>Pezizomycotina</taxon>
        <taxon>Sordariomycetes</taxon>
        <taxon>Xylariomycetidae</taxon>
        <taxon>Xylariales</taxon>
        <taxon>Hypoxylaceae</taxon>
        <taxon>Hypoxylon</taxon>
    </lineage>
</organism>
<protein>
    <submittedName>
        <fullName evidence="1">Uncharacterized protein</fullName>
    </submittedName>
</protein>
<keyword evidence="2" id="KW-1185">Reference proteome</keyword>
<evidence type="ECO:0000313" key="1">
    <source>
        <dbReference type="EMBL" id="KAI6089549.1"/>
    </source>
</evidence>
<evidence type="ECO:0000313" key="2">
    <source>
        <dbReference type="Proteomes" id="UP001497680"/>
    </source>
</evidence>
<accession>A0ACC0DAB3</accession>
<name>A0ACC0DAB3_9PEZI</name>
<gene>
    <name evidence="1" type="ORF">F4821DRAFT_275955</name>
</gene>
<sequence length="99" mass="10970">MKSFAALILLAGATAAAAFDELLTNFQSNVSHSINNIRVDVINIQNTMGDLSPKPSEELLAKGQVLYKEYMDLAYAADAKLINIIDWSYEYEKEIGARE</sequence>
<dbReference type="EMBL" id="MU394295">
    <property type="protein sequence ID" value="KAI6089549.1"/>
    <property type="molecule type" value="Genomic_DNA"/>
</dbReference>
<dbReference type="Proteomes" id="UP001497680">
    <property type="component" value="Unassembled WGS sequence"/>
</dbReference>
<reference evidence="1 2" key="1">
    <citation type="journal article" date="2022" name="New Phytol.">
        <title>Ecological generalism drives hyperdiversity of secondary metabolite gene clusters in xylarialean endophytes.</title>
        <authorList>
            <person name="Franco M.E.E."/>
            <person name="Wisecaver J.H."/>
            <person name="Arnold A.E."/>
            <person name="Ju Y.M."/>
            <person name="Slot J.C."/>
            <person name="Ahrendt S."/>
            <person name="Moore L.P."/>
            <person name="Eastman K.E."/>
            <person name="Scott K."/>
            <person name="Konkel Z."/>
            <person name="Mondo S.J."/>
            <person name="Kuo A."/>
            <person name="Hayes R.D."/>
            <person name="Haridas S."/>
            <person name="Andreopoulos B."/>
            <person name="Riley R."/>
            <person name="LaButti K."/>
            <person name="Pangilinan J."/>
            <person name="Lipzen A."/>
            <person name="Amirebrahimi M."/>
            <person name="Yan J."/>
            <person name="Adam C."/>
            <person name="Keymanesh K."/>
            <person name="Ng V."/>
            <person name="Louie K."/>
            <person name="Northen T."/>
            <person name="Drula E."/>
            <person name="Henrissat B."/>
            <person name="Hsieh H.M."/>
            <person name="Youens-Clark K."/>
            <person name="Lutzoni F."/>
            <person name="Miadlikowska J."/>
            <person name="Eastwood D.C."/>
            <person name="Hamelin R.C."/>
            <person name="Grigoriev I.V."/>
            <person name="U'Ren J.M."/>
        </authorList>
    </citation>
    <scope>NUCLEOTIDE SEQUENCE [LARGE SCALE GENOMIC DNA]</scope>
    <source>
        <strain evidence="1 2">ER1909</strain>
    </source>
</reference>
<feature type="non-terminal residue" evidence="1">
    <location>
        <position position="1"/>
    </location>
</feature>